<comment type="caution">
    <text evidence="12">The sequence shown here is derived from an EMBL/GenBank/DDBJ whole genome shotgun (WGS) entry which is preliminary data.</text>
</comment>
<evidence type="ECO:0000313" key="12">
    <source>
        <dbReference type="EMBL" id="KAL5107913.1"/>
    </source>
</evidence>
<evidence type="ECO:0000256" key="11">
    <source>
        <dbReference type="ARBA" id="ARBA00047433"/>
    </source>
</evidence>
<reference evidence="12 13" key="1">
    <citation type="journal article" date="2022" name="Front. Cell. Infect. Microbiol.">
        <title>The Genomes of Two Strains of Taenia crassiceps the Animal Model for the Study of Human Cysticercosis.</title>
        <authorList>
            <person name="Bobes R.J."/>
            <person name="Estrada K."/>
            <person name="Rios-Valencia D.G."/>
            <person name="Calderon-Gallegos A."/>
            <person name="de la Torre P."/>
            <person name="Carrero J.C."/>
            <person name="Sanchez-Flores A."/>
            <person name="Laclette J.P."/>
        </authorList>
    </citation>
    <scope>NUCLEOTIDE SEQUENCE [LARGE SCALE GENOMIC DNA]</scope>
    <source>
        <strain evidence="12">WFUcys</strain>
    </source>
</reference>
<evidence type="ECO:0000256" key="3">
    <source>
        <dbReference type="ARBA" id="ARBA00022679"/>
    </source>
</evidence>
<keyword evidence="8" id="KW-0594">Phospholipid biosynthesis</keyword>
<comment type="catalytic activity">
    <reaction evidence="11">
        <text>a CDP-1,2-diacyl-sn-glycerol + a 1,2-diacyl-sn-glycero-3-phospho-(1'-sn-glycerol) = a cardiolipin + CMP + H(+)</text>
        <dbReference type="Rhea" id="RHEA:32931"/>
        <dbReference type="ChEBI" id="CHEBI:15378"/>
        <dbReference type="ChEBI" id="CHEBI:58332"/>
        <dbReference type="ChEBI" id="CHEBI:60377"/>
        <dbReference type="ChEBI" id="CHEBI:62237"/>
        <dbReference type="ChEBI" id="CHEBI:64716"/>
        <dbReference type="EC" id="2.7.8.41"/>
    </reaction>
</comment>
<sequence>MFQISLLDAHDLQLTLEMSALASVDIQRLARLSIRHFIFNSGLKLSNHLHATHNLRHIKYFSSKPRAKIITIPNILTSIRIGATPLIVSLTIKQDFLSAAILAAVIGLTDAADGYIARRFPSQQSVAGSYLDPLADKLFISSLSLASAYSDLLPGSFAVLITLHSLLPKEEVIEMKPISSSKLNTAVQITAVFSSLVAPLLDLQDSPALSALWHDNLLRLWVCSKLPKIPW</sequence>
<dbReference type="InterPro" id="IPR043130">
    <property type="entry name" value="CDP-OH_PTrfase_TM_dom"/>
</dbReference>
<dbReference type="PANTHER" id="PTHR14269:SF60">
    <property type="entry name" value="CARDIOLIPIN SYNTHASE (CMP-FORMING)"/>
    <property type="match status" value="1"/>
</dbReference>
<dbReference type="InterPro" id="IPR000462">
    <property type="entry name" value="CDP-OH_P_trans"/>
</dbReference>
<keyword evidence="7" id="KW-0472">Membrane</keyword>
<evidence type="ECO:0000256" key="9">
    <source>
        <dbReference type="ARBA" id="ARBA00023264"/>
    </source>
</evidence>
<keyword evidence="4" id="KW-0812">Transmembrane</keyword>
<dbReference type="EC" id="2.7.8.41" evidence="10"/>
<evidence type="ECO:0000256" key="2">
    <source>
        <dbReference type="ARBA" id="ARBA00022516"/>
    </source>
</evidence>
<evidence type="ECO:0000313" key="13">
    <source>
        <dbReference type="Proteomes" id="UP001651158"/>
    </source>
</evidence>
<dbReference type="Proteomes" id="UP001651158">
    <property type="component" value="Unassembled WGS sequence"/>
</dbReference>
<evidence type="ECO:0000256" key="4">
    <source>
        <dbReference type="ARBA" id="ARBA00022692"/>
    </source>
</evidence>
<organism evidence="12 13">
    <name type="scientific">Taenia crassiceps</name>
    <dbReference type="NCBI Taxonomy" id="6207"/>
    <lineage>
        <taxon>Eukaryota</taxon>
        <taxon>Metazoa</taxon>
        <taxon>Spiralia</taxon>
        <taxon>Lophotrochozoa</taxon>
        <taxon>Platyhelminthes</taxon>
        <taxon>Cestoda</taxon>
        <taxon>Eucestoda</taxon>
        <taxon>Cyclophyllidea</taxon>
        <taxon>Taeniidae</taxon>
        <taxon>Taenia</taxon>
    </lineage>
</organism>
<name>A0ABR4QDR6_9CEST</name>
<keyword evidence="5" id="KW-1133">Transmembrane helix</keyword>
<evidence type="ECO:0000256" key="1">
    <source>
        <dbReference type="ARBA" id="ARBA00004141"/>
    </source>
</evidence>
<dbReference type="Pfam" id="PF01066">
    <property type="entry name" value="CDP-OH_P_transf"/>
    <property type="match status" value="1"/>
</dbReference>
<keyword evidence="13" id="KW-1185">Reference proteome</keyword>
<dbReference type="InterPro" id="IPR050324">
    <property type="entry name" value="CDP-alcohol_PTase-I"/>
</dbReference>
<accession>A0ABR4QDR6</accession>
<evidence type="ECO:0000256" key="8">
    <source>
        <dbReference type="ARBA" id="ARBA00023209"/>
    </source>
</evidence>
<dbReference type="EMBL" id="JAKROA010000004">
    <property type="protein sequence ID" value="KAL5107913.1"/>
    <property type="molecule type" value="Genomic_DNA"/>
</dbReference>
<keyword evidence="3" id="KW-0808">Transferase</keyword>
<protein>
    <recommendedName>
        <fullName evidence="10">cardiolipin synthase (CMP-forming)</fullName>
        <ecNumber evidence="10">2.7.8.41</ecNumber>
    </recommendedName>
</protein>
<keyword evidence="2" id="KW-0444">Lipid biosynthesis</keyword>
<comment type="subcellular location">
    <subcellularLocation>
        <location evidence="1">Membrane</location>
        <topology evidence="1">Multi-pass membrane protein</topology>
    </subcellularLocation>
</comment>
<dbReference type="Gene3D" id="1.20.120.1760">
    <property type="match status" value="1"/>
</dbReference>
<proteinExistence type="predicted"/>
<dbReference type="PANTHER" id="PTHR14269">
    <property type="entry name" value="CDP-DIACYLGLYCEROL--GLYCEROL-3-PHOSPHATE 3-PHOSPHATIDYLTRANSFERASE-RELATED"/>
    <property type="match status" value="1"/>
</dbReference>
<evidence type="ECO:0000256" key="5">
    <source>
        <dbReference type="ARBA" id="ARBA00022989"/>
    </source>
</evidence>
<evidence type="ECO:0000256" key="7">
    <source>
        <dbReference type="ARBA" id="ARBA00023136"/>
    </source>
</evidence>
<evidence type="ECO:0000256" key="6">
    <source>
        <dbReference type="ARBA" id="ARBA00023098"/>
    </source>
</evidence>
<keyword evidence="6" id="KW-0443">Lipid metabolism</keyword>
<gene>
    <name evidence="12" type="ORF">TcWFU_006803</name>
</gene>
<evidence type="ECO:0000256" key="10">
    <source>
        <dbReference type="ARBA" id="ARBA00039001"/>
    </source>
</evidence>
<keyword evidence="9" id="KW-1208">Phospholipid metabolism</keyword>